<evidence type="ECO:0000313" key="2">
    <source>
        <dbReference type="Proteomes" id="UP000195080"/>
    </source>
</evidence>
<name>A0ABZ2T0T0_9ENTE</name>
<accession>A0ABZ2T0T0</accession>
<proteinExistence type="predicted"/>
<protein>
    <submittedName>
        <fullName evidence="1">Uncharacterized protein</fullName>
    </submittedName>
</protein>
<evidence type="ECO:0000313" key="1">
    <source>
        <dbReference type="EMBL" id="WYJ85006.1"/>
    </source>
</evidence>
<reference evidence="2" key="1">
    <citation type="submission" date="2017-05" db="EMBL/GenBank/DDBJ databases">
        <title>The Genome Sequence of EEnterococcus faecalis 9F2_4866.</title>
        <authorList>
            <consortium name="The Broad Institute Genomics Platform"/>
            <consortium name="The Broad Institute Genomic Center for Infectious Diseases"/>
            <person name="Earl A."/>
            <person name="Manson A."/>
            <person name="Schwartman J."/>
            <person name="Gilmore M."/>
            <person name="Abouelleil A."/>
            <person name="Cao P."/>
            <person name="Chapman S."/>
            <person name="Cusick C."/>
            <person name="Shea T."/>
            <person name="Young S."/>
            <person name="Neafsey D."/>
            <person name="Nusbaum C."/>
            <person name="Birren B."/>
        </authorList>
    </citation>
    <scope>NUCLEOTIDE SEQUENCE [LARGE SCALE GENOMIC DNA]</scope>
    <source>
        <strain evidence="2">12C11_DIV0727</strain>
    </source>
</reference>
<reference evidence="1 2" key="2">
    <citation type="submission" date="2024-03" db="EMBL/GenBank/DDBJ databases">
        <title>The Genome Sequence of Enterococcus sp. DIV0727d.</title>
        <authorList>
            <consortium name="The Broad Institute Genomics Platform"/>
            <consortium name="The Broad Institute Microbial Omics Core"/>
            <consortium name="The Broad Institute Genomic Center for Infectious Diseases"/>
            <person name="Earl A."/>
            <person name="Manson A."/>
            <person name="Gilmore M."/>
            <person name="Schwartman J."/>
            <person name="Shea T."/>
            <person name="Abouelleil A."/>
            <person name="Cao P."/>
            <person name="Chapman S."/>
            <person name="Cusick C."/>
            <person name="Young S."/>
            <person name="Neafsey D."/>
            <person name="Nusbaum C."/>
            <person name="Birren B."/>
        </authorList>
    </citation>
    <scope>NUCLEOTIDE SEQUENCE [LARGE SCALE GENOMIC DNA]</scope>
    <source>
        <strain evidence="1 2">12C11_DIV0727</strain>
    </source>
</reference>
<dbReference type="RefSeq" id="WP_086444707.1">
    <property type="nucleotide sequence ID" value="NZ_CP147248.1"/>
</dbReference>
<dbReference type="EMBL" id="CP147248">
    <property type="protein sequence ID" value="WYJ85006.1"/>
    <property type="molecule type" value="Genomic_DNA"/>
</dbReference>
<organism evidence="1 2">
    <name type="scientific">Candidatus Enterococcus lemimoniae</name>
    <dbReference type="NCBI Taxonomy" id="1834167"/>
    <lineage>
        <taxon>Bacteria</taxon>
        <taxon>Bacillati</taxon>
        <taxon>Bacillota</taxon>
        <taxon>Bacilli</taxon>
        <taxon>Lactobacillales</taxon>
        <taxon>Enterococcaceae</taxon>
        <taxon>Enterococcus</taxon>
    </lineage>
</organism>
<dbReference type="Proteomes" id="UP000195080">
    <property type="component" value="Chromosome"/>
</dbReference>
<keyword evidence="2" id="KW-1185">Reference proteome</keyword>
<gene>
    <name evidence="1" type="ORF">A5866_000064</name>
</gene>
<sequence>MKYDINLNIHYTAPEEVWIAIEEVYRSMPYWAGYNKEVRWTGTEIDLWASVEPSGIQIAGVMPESIWDEWYDSLKNKLTQSLGYQIGEPEEGFDFKYWK</sequence>